<gene>
    <name evidence="5" type="ORF">ACFOSX_10775</name>
</gene>
<dbReference type="SUPFAM" id="SSF49313">
    <property type="entry name" value="Cadherin-like"/>
    <property type="match status" value="1"/>
</dbReference>
<dbReference type="CDD" id="cd11304">
    <property type="entry name" value="Cadherin_repeat"/>
    <property type="match status" value="1"/>
</dbReference>
<feature type="signal peptide" evidence="3">
    <location>
        <begin position="1"/>
        <end position="29"/>
    </location>
</feature>
<evidence type="ECO:0000313" key="6">
    <source>
        <dbReference type="Proteomes" id="UP001595812"/>
    </source>
</evidence>
<evidence type="ECO:0000256" key="1">
    <source>
        <dbReference type="ARBA" id="ARBA00022729"/>
    </source>
</evidence>
<dbReference type="InterPro" id="IPR015919">
    <property type="entry name" value="Cadherin-like_sf"/>
</dbReference>
<keyword evidence="2" id="KW-1015">Disulfide bond</keyword>
<keyword evidence="6" id="KW-1185">Reference proteome</keyword>
<dbReference type="EMBL" id="JBHSAT010000007">
    <property type="protein sequence ID" value="MFC3877714.1"/>
    <property type="molecule type" value="Genomic_DNA"/>
</dbReference>
<reference evidence="6" key="1">
    <citation type="journal article" date="2019" name="Int. J. Syst. Evol. Microbiol.">
        <title>The Global Catalogue of Microorganisms (GCM) 10K type strain sequencing project: providing services to taxonomists for standard genome sequencing and annotation.</title>
        <authorList>
            <consortium name="The Broad Institute Genomics Platform"/>
            <consortium name="The Broad Institute Genome Sequencing Center for Infectious Disease"/>
            <person name="Wu L."/>
            <person name="Ma J."/>
        </authorList>
    </citation>
    <scope>NUCLEOTIDE SEQUENCE [LARGE SCALE GENOMIC DNA]</scope>
    <source>
        <strain evidence="6">CECT 8979</strain>
    </source>
</reference>
<comment type="caution">
    <text evidence="5">The sequence shown here is derived from an EMBL/GenBank/DDBJ whole genome shotgun (WGS) entry which is preliminary data.</text>
</comment>
<evidence type="ECO:0000256" key="2">
    <source>
        <dbReference type="ARBA" id="ARBA00023157"/>
    </source>
</evidence>
<evidence type="ECO:0000313" key="5">
    <source>
        <dbReference type="EMBL" id="MFC3877714.1"/>
    </source>
</evidence>
<feature type="chain" id="PRO_5046516624" evidence="3">
    <location>
        <begin position="30"/>
        <end position="346"/>
    </location>
</feature>
<name>A0ABV8AIZ4_9FLAO</name>
<feature type="domain" description="Cadherin" evidence="4">
    <location>
        <begin position="42"/>
        <end position="146"/>
    </location>
</feature>
<dbReference type="SUPFAM" id="SSF49899">
    <property type="entry name" value="Concanavalin A-like lectins/glucanases"/>
    <property type="match status" value="1"/>
</dbReference>
<dbReference type="PROSITE" id="PS51257">
    <property type="entry name" value="PROKAR_LIPOPROTEIN"/>
    <property type="match status" value="1"/>
</dbReference>
<sequence length="346" mass="36860">MKKSSKQLIKMATASFFVACLLSFTVSCSDDDDAGVPIEAPTIANLSFALAENPMANASIGNVQATDPQGLDLAYSLSTQSVANAIVINSTTGEISVNTVEAFDYEVNTSISADVVVTNGTESATETIQILIDDLKPSTQGLAAHYKNDAIVNNICEDASTNGLDAFFQNGNLPNIVTGVDGNAYDFAGTSSNINVASNAIANQISYSFAFWVNVNSSGYVIAKGPTNDMNIGLQLIETDGTDFAFNLEYDSTTTQNIDAMETNISIAPNVWTHVSIVCDNGTNWKTYLNGVLEDQTTTTEANVWNNTILHLGGYGSASFLGGALDDIYIYQRALSAEDVFILFKE</sequence>
<dbReference type="PROSITE" id="PS50268">
    <property type="entry name" value="CADHERIN_2"/>
    <property type="match status" value="1"/>
</dbReference>
<evidence type="ECO:0000256" key="3">
    <source>
        <dbReference type="SAM" id="SignalP"/>
    </source>
</evidence>
<dbReference type="Pfam" id="PF13385">
    <property type="entry name" value="Laminin_G_3"/>
    <property type="match status" value="1"/>
</dbReference>
<keyword evidence="1 3" id="KW-0732">Signal</keyword>
<dbReference type="SMART" id="SM00560">
    <property type="entry name" value="LamGL"/>
    <property type="match status" value="1"/>
</dbReference>
<proteinExistence type="predicted"/>
<dbReference type="Gene3D" id="2.60.120.200">
    <property type="match status" value="1"/>
</dbReference>
<dbReference type="Proteomes" id="UP001595812">
    <property type="component" value="Unassembled WGS sequence"/>
</dbReference>
<dbReference type="InterPro" id="IPR013320">
    <property type="entry name" value="ConA-like_dom_sf"/>
</dbReference>
<protein>
    <submittedName>
        <fullName evidence="5">LamG-like jellyroll fold domain-containing protein</fullName>
    </submittedName>
</protein>
<dbReference type="InterPro" id="IPR002126">
    <property type="entry name" value="Cadherin-like_dom"/>
</dbReference>
<organism evidence="5 6">
    <name type="scientific">Winogradskyella maritima</name>
    <dbReference type="NCBI Taxonomy" id="1517766"/>
    <lineage>
        <taxon>Bacteria</taxon>
        <taxon>Pseudomonadati</taxon>
        <taxon>Bacteroidota</taxon>
        <taxon>Flavobacteriia</taxon>
        <taxon>Flavobacteriales</taxon>
        <taxon>Flavobacteriaceae</taxon>
        <taxon>Winogradskyella</taxon>
    </lineage>
</organism>
<dbReference type="Gene3D" id="2.60.40.60">
    <property type="entry name" value="Cadherins"/>
    <property type="match status" value="1"/>
</dbReference>
<accession>A0ABV8AIZ4</accession>
<dbReference type="RefSeq" id="WP_386100657.1">
    <property type="nucleotide sequence ID" value="NZ_JBHSAT010000007.1"/>
</dbReference>
<evidence type="ECO:0000259" key="4">
    <source>
        <dbReference type="PROSITE" id="PS50268"/>
    </source>
</evidence>
<dbReference type="InterPro" id="IPR006558">
    <property type="entry name" value="LamG-like"/>
</dbReference>